<keyword evidence="4" id="KW-1185">Reference proteome</keyword>
<dbReference type="AlphaFoldDB" id="A0A1Y2LMT5"/>
<dbReference type="EMBL" id="KZ107855">
    <property type="protein sequence ID" value="OSS45211.1"/>
    <property type="molecule type" value="Genomic_DNA"/>
</dbReference>
<evidence type="ECO:0000256" key="1">
    <source>
        <dbReference type="SAM" id="Coils"/>
    </source>
</evidence>
<evidence type="ECO:0000313" key="4">
    <source>
        <dbReference type="Proteomes" id="UP000193240"/>
    </source>
</evidence>
<keyword evidence="1" id="KW-0175">Coiled coil</keyword>
<accession>A0A1Y2LMT5</accession>
<name>A0A1Y2LMT5_EPING</name>
<organism evidence="3 4">
    <name type="scientific">Epicoccum nigrum</name>
    <name type="common">Soil fungus</name>
    <name type="synonym">Epicoccum purpurascens</name>
    <dbReference type="NCBI Taxonomy" id="105696"/>
    <lineage>
        <taxon>Eukaryota</taxon>
        <taxon>Fungi</taxon>
        <taxon>Dikarya</taxon>
        <taxon>Ascomycota</taxon>
        <taxon>Pezizomycotina</taxon>
        <taxon>Dothideomycetes</taxon>
        <taxon>Pleosporomycetidae</taxon>
        <taxon>Pleosporales</taxon>
        <taxon>Pleosporineae</taxon>
        <taxon>Didymellaceae</taxon>
        <taxon>Epicoccum</taxon>
    </lineage>
</organism>
<sequence>MRRTNSDQLPTQSHVTTMTPPIRRMADFTRFTSQTLPDSQFPGHREEDAPAWSSVQHDFQRRLNRFGIRLSEDNSHSIPSVSDKPTVYTRGRAGVALDSYTGHAKHASLETDTVLSRKFGALSMPSYTNGNEARIDALERQLSQARMEARGWKEKCETQERRLRESCEETMGWRMKYEDLYSAVIRDQQSQPEFQPQEYFKTSSKVLRKGSNSLG</sequence>
<gene>
    <name evidence="3" type="ORF">B5807_09293</name>
</gene>
<feature type="compositionally biased region" description="Polar residues" evidence="2">
    <location>
        <begin position="1"/>
        <end position="19"/>
    </location>
</feature>
<feature type="region of interest" description="Disordered" evidence="2">
    <location>
        <begin position="1"/>
        <end position="23"/>
    </location>
</feature>
<dbReference type="InParanoid" id="A0A1Y2LMT5"/>
<evidence type="ECO:0000313" key="3">
    <source>
        <dbReference type="EMBL" id="OSS45211.1"/>
    </source>
</evidence>
<protein>
    <submittedName>
        <fullName evidence="3">Uncharacterized protein</fullName>
    </submittedName>
</protein>
<dbReference type="Proteomes" id="UP000193240">
    <property type="component" value="Unassembled WGS sequence"/>
</dbReference>
<evidence type="ECO:0000256" key="2">
    <source>
        <dbReference type="SAM" id="MobiDB-lite"/>
    </source>
</evidence>
<reference evidence="3 4" key="1">
    <citation type="journal article" date="2017" name="Genome Announc.">
        <title>Genome sequence of the saprophytic ascomycete Epicoccum nigrum ICMP 19927 strain isolated from New Zealand.</title>
        <authorList>
            <person name="Fokin M."/>
            <person name="Fleetwood D."/>
            <person name="Weir B.S."/>
            <person name="Villas-Boas S.G."/>
        </authorList>
    </citation>
    <scope>NUCLEOTIDE SEQUENCE [LARGE SCALE GENOMIC DNA]</scope>
    <source>
        <strain evidence="3 4">ICMP 19927</strain>
    </source>
</reference>
<feature type="coiled-coil region" evidence="1">
    <location>
        <begin position="128"/>
        <end position="162"/>
    </location>
</feature>
<proteinExistence type="predicted"/>